<evidence type="ECO:0000313" key="3">
    <source>
        <dbReference type="Proteomes" id="UP000729402"/>
    </source>
</evidence>
<accession>A0A8J5WP26</accession>
<reference evidence="2" key="1">
    <citation type="journal article" date="2021" name="bioRxiv">
        <title>Whole Genome Assembly and Annotation of Northern Wild Rice, Zizania palustris L., Supports a Whole Genome Duplication in the Zizania Genus.</title>
        <authorList>
            <person name="Haas M."/>
            <person name="Kono T."/>
            <person name="Macchietto M."/>
            <person name="Millas R."/>
            <person name="McGilp L."/>
            <person name="Shao M."/>
            <person name="Duquette J."/>
            <person name="Hirsch C.N."/>
            <person name="Kimball J."/>
        </authorList>
    </citation>
    <scope>NUCLEOTIDE SEQUENCE</scope>
    <source>
        <tissue evidence="2">Fresh leaf tissue</tissue>
    </source>
</reference>
<dbReference type="AlphaFoldDB" id="A0A8J5WP26"/>
<dbReference type="Proteomes" id="UP000729402">
    <property type="component" value="Unassembled WGS sequence"/>
</dbReference>
<organism evidence="2 3">
    <name type="scientific">Zizania palustris</name>
    <name type="common">Northern wild rice</name>
    <dbReference type="NCBI Taxonomy" id="103762"/>
    <lineage>
        <taxon>Eukaryota</taxon>
        <taxon>Viridiplantae</taxon>
        <taxon>Streptophyta</taxon>
        <taxon>Embryophyta</taxon>
        <taxon>Tracheophyta</taxon>
        <taxon>Spermatophyta</taxon>
        <taxon>Magnoliopsida</taxon>
        <taxon>Liliopsida</taxon>
        <taxon>Poales</taxon>
        <taxon>Poaceae</taxon>
        <taxon>BOP clade</taxon>
        <taxon>Oryzoideae</taxon>
        <taxon>Oryzeae</taxon>
        <taxon>Zizaniinae</taxon>
        <taxon>Zizania</taxon>
    </lineage>
</organism>
<dbReference type="EMBL" id="JAAALK010000080">
    <property type="protein sequence ID" value="KAG8092583.1"/>
    <property type="molecule type" value="Genomic_DNA"/>
</dbReference>
<proteinExistence type="predicted"/>
<feature type="compositionally biased region" description="Polar residues" evidence="1">
    <location>
        <begin position="1"/>
        <end position="10"/>
    </location>
</feature>
<comment type="caution">
    <text evidence="2">The sequence shown here is derived from an EMBL/GenBank/DDBJ whole genome shotgun (WGS) entry which is preliminary data.</text>
</comment>
<evidence type="ECO:0000256" key="1">
    <source>
        <dbReference type="SAM" id="MobiDB-lite"/>
    </source>
</evidence>
<name>A0A8J5WP26_ZIZPA</name>
<reference evidence="2" key="2">
    <citation type="submission" date="2021-02" db="EMBL/GenBank/DDBJ databases">
        <authorList>
            <person name="Kimball J.A."/>
            <person name="Haas M.W."/>
            <person name="Macchietto M."/>
            <person name="Kono T."/>
            <person name="Duquette J."/>
            <person name="Shao M."/>
        </authorList>
    </citation>
    <scope>NUCLEOTIDE SEQUENCE</scope>
    <source>
        <tissue evidence="2">Fresh leaf tissue</tissue>
    </source>
</reference>
<protein>
    <submittedName>
        <fullName evidence="2">Uncharacterized protein</fullName>
    </submittedName>
</protein>
<gene>
    <name evidence="2" type="ORF">GUJ93_ZPchr0012g19410</name>
</gene>
<feature type="region of interest" description="Disordered" evidence="1">
    <location>
        <begin position="86"/>
        <end position="120"/>
    </location>
</feature>
<sequence>MRPATKTTLSPCRAERWAASPSSRPRVELTPGRPLASAPRSGLSVDLTPPHRAQAVCRPRAFAPSSISRAEFAPVRRAQFVASILCPRADLRPPHRPRALGPSSGPRTEIRPNRRPRAPH</sequence>
<keyword evidence="3" id="KW-1185">Reference proteome</keyword>
<feature type="region of interest" description="Disordered" evidence="1">
    <location>
        <begin position="1"/>
        <end position="47"/>
    </location>
</feature>
<evidence type="ECO:0000313" key="2">
    <source>
        <dbReference type="EMBL" id="KAG8092583.1"/>
    </source>
</evidence>